<dbReference type="InterPro" id="IPR004447">
    <property type="entry name" value="Peptidase_S41A"/>
</dbReference>
<dbReference type="PANTHER" id="PTHR32060">
    <property type="entry name" value="TAIL-SPECIFIC PROTEASE"/>
    <property type="match status" value="1"/>
</dbReference>
<evidence type="ECO:0000256" key="3">
    <source>
        <dbReference type="ARBA" id="ARBA00022801"/>
    </source>
</evidence>
<evidence type="ECO:0000256" key="6">
    <source>
        <dbReference type="SAM" id="SignalP"/>
    </source>
</evidence>
<keyword evidence="3 5" id="KW-0378">Hydrolase</keyword>
<dbReference type="AlphaFoldDB" id="H1YA39"/>
<feature type="chain" id="PRO_5003557620" evidence="6">
    <location>
        <begin position="23"/>
        <end position="531"/>
    </location>
</feature>
<dbReference type="eggNOG" id="COG0793">
    <property type="taxonomic scope" value="Bacteria"/>
</dbReference>
<dbReference type="Gene3D" id="2.30.42.10">
    <property type="match status" value="1"/>
</dbReference>
<sequence>MLLKKILVTVIIVMAACQFSSAQISTKDKLNAALTAIQKNYVDSLSDQTLTDAAIKGMFTSLDPHSKYFSAKEAQEMKTMMSGSFVGIGIQYITQNDSVFITQIIPGGPAEKGGVMPGDRILKIDSVVVTGARLSNMDILKKIRGTNKSPIRLELYRQALKKIITVNLIRGAVADHSVRGAFMLNSDIGYISIGIFSQTTQPEIEDALKSLKKQGMKSLILDLQGNGGGYVEAALGVADEFLKKDQMVYYTVDRDKGRDYYYASASGTSWGGKLVVLVDQNTASASELLAGALQDWDRAVIVGRRTFGKGLTQRPVPLPDGSVLELTGGRLFTPAGRTVQKPYKGVNYNADITNRYLSGELLSDKPITLPDSLKAHTLVNKRVIYNHSGISPDKLVPLDTLQDAAWLKAVAATGAVNQAAWQLVDEHRDALRSAYPDFNSFNTGYKVAQRKVNEIARLAEKQGIKLPVHNKERIFDLLALEIKAEIAAQLFSGHEYYLRVISKENTSIREAINILNNGRQYSAYLDGAKAL</sequence>
<dbReference type="CDD" id="cd07560">
    <property type="entry name" value="Peptidase_S41_CPP"/>
    <property type="match status" value="1"/>
</dbReference>
<keyword evidence="6" id="KW-0732">Signal</keyword>
<dbReference type="EMBL" id="CM001403">
    <property type="protein sequence ID" value="EHQ25023.1"/>
    <property type="molecule type" value="Genomic_DNA"/>
</dbReference>
<dbReference type="NCBIfam" id="TIGR00225">
    <property type="entry name" value="prc"/>
    <property type="match status" value="1"/>
</dbReference>
<accession>H1YA39</accession>
<dbReference type="CDD" id="cd06782">
    <property type="entry name" value="cpPDZ_CPP-like"/>
    <property type="match status" value="1"/>
</dbReference>
<dbReference type="SUPFAM" id="SSF50156">
    <property type="entry name" value="PDZ domain-like"/>
    <property type="match status" value="1"/>
</dbReference>
<feature type="domain" description="PDZ" evidence="7">
    <location>
        <begin position="74"/>
        <end position="131"/>
    </location>
</feature>
<dbReference type="STRING" id="714943.Mucpa_0842"/>
<protein>
    <submittedName>
        <fullName evidence="8">Carboxyl-terminal protease</fullName>
    </submittedName>
</protein>
<comment type="similarity">
    <text evidence="1 5">Belongs to the peptidase S41A family.</text>
</comment>
<feature type="signal peptide" evidence="6">
    <location>
        <begin position="1"/>
        <end position="22"/>
    </location>
</feature>
<dbReference type="InterPro" id="IPR055210">
    <property type="entry name" value="CtpA/B_N"/>
</dbReference>
<evidence type="ECO:0000256" key="4">
    <source>
        <dbReference type="ARBA" id="ARBA00022825"/>
    </source>
</evidence>
<dbReference type="Pfam" id="PF00595">
    <property type="entry name" value="PDZ"/>
    <property type="match status" value="1"/>
</dbReference>
<dbReference type="Pfam" id="PF03572">
    <property type="entry name" value="Peptidase_S41"/>
    <property type="match status" value="1"/>
</dbReference>
<dbReference type="Gene3D" id="3.30.750.44">
    <property type="match status" value="1"/>
</dbReference>
<dbReference type="Proteomes" id="UP000002774">
    <property type="component" value="Chromosome"/>
</dbReference>
<dbReference type="GO" id="GO:0004175">
    <property type="term" value="F:endopeptidase activity"/>
    <property type="evidence" value="ECO:0007669"/>
    <property type="project" value="TreeGrafter"/>
</dbReference>
<dbReference type="GO" id="GO:0030288">
    <property type="term" value="C:outer membrane-bounded periplasmic space"/>
    <property type="evidence" value="ECO:0007669"/>
    <property type="project" value="TreeGrafter"/>
</dbReference>
<evidence type="ECO:0000313" key="8">
    <source>
        <dbReference type="EMBL" id="EHQ25023.1"/>
    </source>
</evidence>
<dbReference type="InterPro" id="IPR029045">
    <property type="entry name" value="ClpP/crotonase-like_dom_sf"/>
</dbReference>
<dbReference type="RefSeq" id="WP_008504646.1">
    <property type="nucleotide sequence ID" value="NZ_CM001403.1"/>
</dbReference>
<keyword evidence="2 5" id="KW-0645">Protease</keyword>
<dbReference type="GO" id="GO:0007165">
    <property type="term" value="P:signal transduction"/>
    <property type="evidence" value="ECO:0007669"/>
    <property type="project" value="TreeGrafter"/>
</dbReference>
<keyword evidence="9" id="KW-1185">Reference proteome</keyword>
<dbReference type="Gene3D" id="3.90.226.10">
    <property type="entry name" value="2-enoyl-CoA Hydratase, Chain A, domain 1"/>
    <property type="match status" value="1"/>
</dbReference>
<evidence type="ECO:0000256" key="5">
    <source>
        <dbReference type="RuleBase" id="RU004404"/>
    </source>
</evidence>
<gene>
    <name evidence="8" type="ORF">Mucpa_0842</name>
</gene>
<dbReference type="SMART" id="SM00245">
    <property type="entry name" value="TSPc"/>
    <property type="match status" value="1"/>
</dbReference>
<keyword evidence="4 5" id="KW-0720">Serine protease</keyword>
<evidence type="ECO:0000313" key="9">
    <source>
        <dbReference type="Proteomes" id="UP000002774"/>
    </source>
</evidence>
<dbReference type="PROSITE" id="PS50106">
    <property type="entry name" value="PDZ"/>
    <property type="match status" value="1"/>
</dbReference>
<dbReference type="PANTHER" id="PTHR32060:SF30">
    <property type="entry name" value="CARBOXY-TERMINAL PROCESSING PROTEASE CTPA"/>
    <property type="match status" value="1"/>
</dbReference>
<reference evidence="8" key="1">
    <citation type="submission" date="2011-09" db="EMBL/GenBank/DDBJ databases">
        <title>The permanent draft genome of Mucilaginibacter paludis DSM 18603.</title>
        <authorList>
            <consortium name="US DOE Joint Genome Institute (JGI-PGF)"/>
            <person name="Lucas S."/>
            <person name="Han J."/>
            <person name="Lapidus A."/>
            <person name="Bruce D."/>
            <person name="Goodwin L."/>
            <person name="Pitluck S."/>
            <person name="Peters L."/>
            <person name="Kyrpides N."/>
            <person name="Mavromatis K."/>
            <person name="Ivanova N."/>
            <person name="Mikhailova N."/>
            <person name="Held B."/>
            <person name="Detter J.C."/>
            <person name="Tapia R."/>
            <person name="Han C."/>
            <person name="Land M."/>
            <person name="Hauser L."/>
            <person name="Markowitz V."/>
            <person name="Cheng J.-F."/>
            <person name="Hugenholtz P."/>
            <person name="Woyke T."/>
            <person name="Wu D."/>
            <person name="Tindall B."/>
            <person name="Brambilla E."/>
            <person name="Klenk H.-P."/>
            <person name="Eisen J.A."/>
        </authorList>
    </citation>
    <scope>NUCLEOTIDE SEQUENCE [LARGE SCALE GENOMIC DNA]</scope>
    <source>
        <strain evidence="8">DSM 18603</strain>
    </source>
</reference>
<organism evidence="8 9">
    <name type="scientific">Mucilaginibacter paludis DSM 18603</name>
    <dbReference type="NCBI Taxonomy" id="714943"/>
    <lineage>
        <taxon>Bacteria</taxon>
        <taxon>Pseudomonadati</taxon>
        <taxon>Bacteroidota</taxon>
        <taxon>Sphingobacteriia</taxon>
        <taxon>Sphingobacteriales</taxon>
        <taxon>Sphingobacteriaceae</taxon>
        <taxon>Mucilaginibacter</taxon>
    </lineage>
</organism>
<dbReference type="HOGENOM" id="CLU_017295_2_1_10"/>
<dbReference type="Pfam" id="PF22694">
    <property type="entry name" value="CtpB_N-like"/>
    <property type="match status" value="1"/>
</dbReference>
<evidence type="ECO:0000256" key="1">
    <source>
        <dbReference type="ARBA" id="ARBA00009179"/>
    </source>
</evidence>
<dbReference type="OrthoDB" id="9812068at2"/>
<dbReference type="SUPFAM" id="SSF52096">
    <property type="entry name" value="ClpP/crotonase"/>
    <property type="match status" value="1"/>
</dbReference>
<dbReference type="SMART" id="SM00228">
    <property type="entry name" value="PDZ"/>
    <property type="match status" value="1"/>
</dbReference>
<dbReference type="InterPro" id="IPR005151">
    <property type="entry name" value="Tail-specific_protease"/>
</dbReference>
<dbReference type="GO" id="GO:0006508">
    <property type="term" value="P:proteolysis"/>
    <property type="evidence" value="ECO:0007669"/>
    <property type="project" value="UniProtKB-KW"/>
</dbReference>
<name>H1YA39_9SPHI</name>
<dbReference type="InterPro" id="IPR036034">
    <property type="entry name" value="PDZ_sf"/>
</dbReference>
<dbReference type="InterPro" id="IPR001478">
    <property type="entry name" value="PDZ"/>
</dbReference>
<evidence type="ECO:0000256" key="2">
    <source>
        <dbReference type="ARBA" id="ARBA00022670"/>
    </source>
</evidence>
<dbReference type="PROSITE" id="PS51257">
    <property type="entry name" value="PROKAR_LIPOPROTEIN"/>
    <property type="match status" value="1"/>
</dbReference>
<proteinExistence type="inferred from homology"/>
<evidence type="ECO:0000259" key="7">
    <source>
        <dbReference type="PROSITE" id="PS50106"/>
    </source>
</evidence>
<dbReference type="GO" id="GO:0008236">
    <property type="term" value="F:serine-type peptidase activity"/>
    <property type="evidence" value="ECO:0007669"/>
    <property type="project" value="UniProtKB-KW"/>
</dbReference>